<evidence type="ECO:0000313" key="1">
    <source>
        <dbReference type="EMBL" id="CAB5225394.1"/>
    </source>
</evidence>
<organism evidence="1">
    <name type="scientific">uncultured Caudovirales phage</name>
    <dbReference type="NCBI Taxonomy" id="2100421"/>
    <lineage>
        <taxon>Viruses</taxon>
        <taxon>Duplodnaviria</taxon>
        <taxon>Heunggongvirae</taxon>
        <taxon>Uroviricota</taxon>
        <taxon>Caudoviricetes</taxon>
        <taxon>Peduoviridae</taxon>
        <taxon>Maltschvirus</taxon>
        <taxon>Maltschvirus maltsch</taxon>
    </lineage>
</organism>
<name>A0A6J7X6N6_9CAUD</name>
<protein>
    <submittedName>
        <fullName evidence="1">Uncharacterized protein</fullName>
    </submittedName>
</protein>
<sequence length="108" mass="11295">MPVINQLPLVTQLSGGDQVVLWVTNQGDSRRASITSLIEYIEVNFDNIVCTTVQTTPSTFAQLPNPVGNAGARGYVTDSTVATFGATVAGGGANQVPVWSNGTNWLVG</sequence>
<dbReference type="EMBL" id="LR798344">
    <property type="protein sequence ID" value="CAB5225394.1"/>
    <property type="molecule type" value="Genomic_DNA"/>
</dbReference>
<accession>A0A6J7X6N6</accession>
<reference evidence="1" key="1">
    <citation type="submission" date="2020-05" db="EMBL/GenBank/DDBJ databases">
        <authorList>
            <person name="Chiriac C."/>
            <person name="Salcher M."/>
            <person name="Ghai R."/>
            <person name="Kavagutti S V."/>
        </authorList>
    </citation>
    <scope>NUCLEOTIDE SEQUENCE</scope>
</reference>
<proteinExistence type="predicted"/>
<gene>
    <name evidence="1" type="ORF">UFOVP749_15</name>
</gene>